<gene>
    <name evidence="2" type="ORF">ACFPET_02020</name>
</gene>
<keyword evidence="3" id="KW-1185">Reference proteome</keyword>
<keyword evidence="1" id="KW-1133">Transmembrane helix</keyword>
<keyword evidence="1" id="KW-0812">Transmembrane</keyword>
<evidence type="ECO:0008006" key="4">
    <source>
        <dbReference type="Google" id="ProtNLM"/>
    </source>
</evidence>
<proteinExistence type="predicted"/>
<dbReference type="RefSeq" id="WP_380617708.1">
    <property type="nucleotide sequence ID" value="NZ_JBHSDK010000002.1"/>
</dbReference>
<evidence type="ECO:0000313" key="2">
    <source>
        <dbReference type="EMBL" id="MFC4333971.1"/>
    </source>
</evidence>
<evidence type="ECO:0000313" key="3">
    <source>
        <dbReference type="Proteomes" id="UP001595823"/>
    </source>
</evidence>
<feature type="transmembrane region" description="Helical" evidence="1">
    <location>
        <begin position="106"/>
        <end position="127"/>
    </location>
</feature>
<reference evidence="3" key="1">
    <citation type="journal article" date="2019" name="Int. J. Syst. Evol. Microbiol.">
        <title>The Global Catalogue of Microorganisms (GCM) 10K type strain sequencing project: providing services to taxonomists for standard genome sequencing and annotation.</title>
        <authorList>
            <consortium name="The Broad Institute Genomics Platform"/>
            <consortium name="The Broad Institute Genome Sequencing Center for Infectious Disease"/>
            <person name="Wu L."/>
            <person name="Ma J."/>
        </authorList>
    </citation>
    <scope>NUCLEOTIDE SEQUENCE [LARGE SCALE GENOMIC DNA]</scope>
    <source>
        <strain evidence="3">IBRC-M 10908</strain>
    </source>
</reference>
<evidence type="ECO:0000256" key="1">
    <source>
        <dbReference type="SAM" id="Phobius"/>
    </source>
</evidence>
<dbReference type="EMBL" id="JBHSDK010000002">
    <property type="protein sequence ID" value="MFC4333971.1"/>
    <property type="molecule type" value="Genomic_DNA"/>
</dbReference>
<organism evidence="2 3">
    <name type="scientific">Salininema proteolyticum</name>
    <dbReference type="NCBI Taxonomy" id="1607685"/>
    <lineage>
        <taxon>Bacteria</taxon>
        <taxon>Bacillati</taxon>
        <taxon>Actinomycetota</taxon>
        <taxon>Actinomycetes</taxon>
        <taxon>Glycomycetales</taxon>
        <taxon>Glycomycetaceae</taxon>
        <taxon>Salininema</taxon>
    </lineage>
</organism>
<dbReference type="Proteomes" id="UP001595823">
    <property type="component" value="Unassembled WGS sequence"/>
</dbReference>
<name>A0ABV8TUA7_9ACTN</name>
<sequence>MSSDNPDRSLASGPGRLIALVYTVFAVSAGARALFQVGTKFTEAPLSYTLSTIAAAVYIVAAVAIVRGRRTTAQIAVGIELAGVLAVGALSYAVPSLFPEASVWSHFGSGYAFVPLLLPIGGAIYLAQVRRRRSLYNSETACGGGAASVS</sequence>
<feature type="transmembrane region" description="Helical" evidence="1">
    <location>
        <begin position="17"/>
        <end position="35"/>
    </location>
</feature>
<feature type="transmembrane region" description="Helical" evidence="1">
    <location>
        <begin position="47"/>
        <end position="66"/>
    </location>
</feature>
<accession>A0ABV8TUA7</accession>
<comment type="caution">
    <text evidence="2">The sequence shown here is derived from an EMBL/GenBank/DDBJ whole genome shotgun (WGS) entry which is preliminary data.</text>
</comment>
<protein>
    <recommendedName>
        <fullName evidence="4">Integral membrane protein</fullName>
    </recommendedName>
</protein>
<feature type="transmembrane region" description="Helical" evidence="1">
    <location>
        <begin position="73"/>
        <end position="94"/>
    </location>
</feature>
<keyword evidence="1" id="KW-0472">Membrane</keyword>